<dbReference type="PANTHER" id="PTHR15204:SF0">
    <property type="entry name" value="LARGE PROLINE-RICH PROTEIN BAG6"/>
    <property type="match status" value="1"/>
</dbReference>
<dbReference type="SMART" id="SM00213">
    <property type="entry name" value="UBQ"/>
    <property type="match status" value="1"/>
</dbReference>
<feature type="region of interest" description="Disordered" evidence="1">
    <location>
        <begin position="589"/>
        <end position="622"/>
    </location>
</feature>
<feature type="compositionally biased region" description="Polar residues" evidence="1">
    <location>
        <begin position="673"/>
        <end position="687"/>
    </location>
</feature>
<dbReference type="PANTHER" id="PTHR15204">
    <property type="entry name" value="LARGE PROLINE-RICH PROTEIN BAG6"/>
    <property type="match status" value="1"/>
</dbReference>
<feature type="region of interest" description="Disordered" evidence="1">
    <location>
        <begin position="400"/>
        <end position="420"/>
    </location>
</feature>
<dbReference type="EMBL" id="OZ023710">
    <property type="protein sequence ID" value="CAK9882999.1"/>
    <property type="molecule type" value="Genomic_DNA"/>
</dbReference>
<feature type="compositionally biased region" description="Polar residues" evidence="1">
    <location>
        <begin position="403"/>
        <end position="414"/>
    </location>
</feature>
<dbReference type="Proteomes" id="UP001497522">
    <property type="component" value="Chromosome 9"/>
</dbReference>
<feature type="compositionally biased region" description="Low complexity" evidence="1">
    <location>
        <begin position="100"/>
        <end position="109"/>
    </location>
</feature>
<dbReference type="InterPro" id="IPR029071">
    <property type="entry name" value="Ubiquitin-like_domsf"/>
</dbReference>
<feature type="region of interest" description="Disordered" evidence="1">
    <location>
        <begin position="439"/>
        <end position="487"/>
    </location>
</feature>
<evidence type="ECO:0000259" key="2">
    <source>
        <dbReference type="PROSITE" id="PS50053"/>
    </source>
</evidence>
<evidence type="ECO:0000313" key="3">
    <source>
        <dbReference type="EMBL" id="CAK9882999.1"/>
    </source>
</evidence>
<dbReference type="PRINTS" id="PR00348">
    <property type="entry name" value="UBIQUITIN"/>
</dbReference>
<proteinExistence type="predicted"/>
<reference evidence="3" key="1">
    <citation type="submission" date="2024-03" db="EMBL/GenBank/DDBJ databases">
        <authorList>
            <consortium name="ELIXIR-Norway"/>
            <consortium name="Elixir Norway"/>
        </authorList>
    </citation>
    <scope>NUCLEOTIDE SEQUENCE</scope>
</reference>
<feature type="region of interest" description="Disordered" evidence="1">
    <location>
        <begin position="703"/>
        <end position="793"/>
    </location>
</feature>
<dbReference type="InterPro" id="IPR000626">
    <property type="entry name" value="Ubiquitin-like_dom"/>
</dbReference>
<accession>A0ABP1C2D2</accession>
<gene>
    <name evidence="3" type="ORF">CSSPJE1EN2_LOCUS24250</name>
</gene>
<protein>
    <recommendedName>
        <fullName evidence="2">Ubiquitin-like domain-containing protein</fullName>
    </recommendedName>
</protein>
<feature type="region of interest" description="Disordered" evidence="1">
    <location>
        <begin position="96"/>
        <end position="131"/>
    </location>
</feature>
<name>A0ABP1C2D2_9BRYO</name>
<dbReference type="SUPFAM" id="SSF54236">
    <property type="entry name" value="Ubiquitin-like"/>
    <property type="match status" value="1"/>
</dbReference>
<dbReference type="InterPro" id="IPR019956">
    <property type="entry name" value="Ubiquitin_dom"/>
</dbReference>
<feature type="region of interest" description="Disordered" evidence="1">
    <location>
        <begin position="875"/>
        <end position="909"/>
    </location>
</feature>
<keyword evidence="4" id="KW-1185">Reference proteome</keyword>
<organism evidence="3 4">
    <name type="scientific">Sphagnum jensenii</name>
    <dbReference type="NCBI Taxonomy" id="128206"/>
    <lineage>
        <taxon>Eukaryota</taxon>
        <taxon>Viridiplantae</taxon>
        <taxon>Streptophyta</taxon>
        <taxon>Embryophyta</taxon>
        <taxon>Bryophyta</taxon>
        <taxon>Sphagnophytina</taxon>
        <taxon>Sphagnopsida</taxon>
        <taxon>Sphagnales</taxon>
        <taxon>Sphagnaceae</taxon>
        <taxon>Sphagnum</taxon>
    </lineage>
</organism>
<feature type="compositionally biased region" description="Low complexity" evidence="1">
    <location>
        <begin position="726"/>
        <end position="739"/>
    </location>
</feature>
<evidence type="ECO:0000256" key="1">
    <source>
        <dbReference type="SAM" id="MobiDB-lite"/>
    </source>
</evidence>
<sequence>MDPIQENSGDIGGSGGEGSAGTIEIKIKTLDSQSYTIQVEKNVAVPALKEKLAALVGVPADNQRLICRGKVLKDDQSLSAYNVEDGHTLHLVARPQLPPAGVGSSTAGTEGSGGVSDAVPAQPRNRTGPISHSLLMGTLNIPDTGEGAMPDLSRIISAVLNSVGIGNVGAQNTGGTGNTPTVTGVLPTQVVETGGAQAEERPVAGEQDTQVRGLEVQIDALYGVHPNNAAPRVPSPFQTVQQPGVVPDALTTMSQYLDRLEESFSSHGTSVVSDVRSGVDEERRRPSPAALGVLVQRVTNLLRGRASTTLAHLADRLENEAAITDAVAREEVQRTAFNDGNLIQQIGALLLELGRTTLSLHMGQSPGEAVVNAGPAIFISPAGPNPIMVQPRPLQMSGAFPAGQSQPRPVTQVPSPAVTRPPRSIHIHIHTSDLGAASALRSPSLSSPPPQQSAEELAHGASGTAGGVTVHQMPERADPSGPSRTLPDTGITIHTVNGGAGGTTGAFMPPAHTGVQGAIMTFDEHGAVRVAPMNLPAGSTSGHPQGSFEASTPVHPLFARFQHQFAGQPSMVSQNPAAVPLVSQPAITPPVAVSRQPDPMTDGQEGAAGTGDRGSSISGSGGVDVASLVTSVTPLLHHLAEALQNGTPPPPPPQSTQPQQSSRETDVRGAEDPQTSSGSAEGASCQSIEEGGVASMEVDAGSEEGQVMDKNSKPTSGETIQAAESGGTSWPSVVSPPVGLGLGGLQPLTRRRRQQSQHSERHQSQAGQSVVRSLAMQQEGPGDSPSQSRRALVPPGLGNILRAAMGRSETQQAGPGILGQFMRSPGMETLVQQVMQGVGDVEVVSGGQHAAPAAGQGLGGMLQHMMPMMSQMLGVGSQSIRPPPADATSSRSQTEGGGSSNPSGTERWEEALTPEELARWSETMTADEERQQSMLPQRPFSDVYSRGSPVAKRQKTEMEGAVQKLDAGEAAQEVLRSVADAAGTHVLSNSGVTTSTSLAQHVSQADGLADAYLAVLFHDLAARVAADPDFEDGSRFPSAARVFQQHADAPMQVDGN</sequence>
<dbReference type="Gene3D" id="3.10.20.90">
    <property type="entry name" value="Phosphatidylinositol 3-kinase Catalytic Subunit, Chain A, domain 1"/>
    <property type="match status" value="1"/>
</dbReference>
<feature type="region of interest" description="Disordered" evidence="1">
    <location>
        <begin position="642"/>
        <end position="687"/>
    </location>
</feature>
<feature type="compositionally biased region" description="Polar residues" evidence="1">
    <location>
        <begin position="887"/>
        <end position="904"/>
    </location>
</feature>
<feature type="region of interest" description="Disordered" evidence="1">
    <location>
        <begin position="923"/>
        <end position="946"/>
    </location>
</feature>
<evidence type="ECO:0000313" key="4">
    <source>
        <dbReference type="Proteomes" id="UP001497522"/>
    </source>
</evidence>
<dbReference type="PROSITE" id="PS50053">
    <property type="entry name" value="UBIQUITIN_2"/>
    <property type="match status" value="1"/>
</dbReference>
<feature type="domain" description="Ubiquitin-like" evidence="2">
    <location>
        <begin position="23"/>
        <end position="94"/>
    </location>
</feature>
<dbReference type="Pfam" id="PF00240">
    <property type="entry name" value="ubiquitin"/>
    <property type="match status" value="1"/>
</dbReference>